<dbReference type="PANTHER" id="PTHR37299:SF1">
    <property type="entry name" value="STAGE 0 SPORULATION PROTEIN A HOMOLOG"/>
    <property type="match status" value="1"/>
</dbReference>
<name>A0A5C6V0G3_9FLAO</name>
<organism evidence="4 5">
    <name type="scientific">Luteibaculum oceani</name>
    <dbReference type="NCBI Taxonomy" id="1294296"/>
    <lineage>
        <taxon>Bacteria</taxon>
        <taxon>Pseudomonadati</taxon>
        <taxon>Bacteroidota</taxon>
        <taxon>Flavobacteriia</taxon>
        <taxon>Flavobacteriales</taxon>
        <taxon>Luteibaculaceae</taxon>
        <taxon>Luteibaculum</taxon>
    </lineage>
</organism>
<dbReference type="InterPro" id="IPR046947">
    <property type="entry name" value="LytR-like"/>
</dbReference>
<dbReference type="EMBL" id="VORB01000006">
    <property type="protein sequence ID" value="TXC78669.1"/>
    <property type="molecule type" value="Genomic_DNA"/>
</dbReference>
<dbReference type="Gene3D" id="2.40.50.1020">
    <property type="entry name" value="LytTr DNA-binding domain"/>
    <property type="match status" value="1"/>
</dbReference>
<keyword evidence="1" id="KW-0597">Phosphoprotein</keyword>
<dbReference type="RefSeq" id="WP_147014696.1">
    <property type="nucleotide sequence ID" value="NZ_VORB01000006.1"/>
</dbReference>
<keyword evidence="5" id="KW-1185">Reference proteome</keyword>
<reference evidence="4 5" key="1">
    <citation type="submission" date="2019-08" db="EMBL/GenBank/DDBJ databases">
        <title>Genome of Luteibaculum oceani JCM 18817.</title>
        <authorList>
            <person name="Bowman J.P."/>
        </authorList>
    </citation>
    <scope>NUCLEOTIDE SEQUENCE [LARGE SCALE GENOMIC DNA]</scope>
    <source>
        <strain evidence="4 5">JCM 18817</strain>
    </source>
</reference>
<feature type="domain" description="Response regulatory" evidence="2">
    <location>
        <begin position="2"/>
        <end position="117"/>
    </location>
</feature>
<comment type="caution">
    <text evidence="4">The sequence shown here is derived from an EMBL/GenBank/DDBJ whole genome shotgun (WGS) entry which is preliminary data.</text>
</comment>
<dbReference type="SMART" id="SM00448">
    <property type="entry name" value="REC"/>
    <property type="match status" value="1"/>
</dbReference>
<dbReference type="Pfam" id="PF00072">
    <property type="entry name" value="Response_reg"/>
    <property type="match status" value="1"/>
</dbReference>
<gene>
    <name evidence="4" type="ORF">FRX97_08095</name>
</gene>
<dbReference type="PANTHER" id="PTHR37299">
    <property type="entry name" value="TRANSCRIPTIONAL REGULATOR-RELATED"/>
    <property type="match status" value="1"/>
</dbReference>
<protein>
    <submittedName>
        <fullName evidence="4">Response regulator transcription factor</fullName>
    </submittedName>
</protein>
<dbReference type="InterPro" id="IPR011006">
    <property type="entry name" value="CheY-like_superfamily"/>
</dbReference>
<evidence type="ECO:0000313" key="5">
    <source>
        <dbReference type="Proteomes" id="UP000321168"/>
    </source>
</evidence>
<sequence>MNVLIVEDELLVADHIADIIQSQGANVVGLARDVEEASTFLNSHTLDLIFLDIFLENSNGIDFGRKLRNTHPNIPFIFLTANIDKETLREAVDCKPFSYISKPFQETDIIAAIELIKSSNHGTNGLKIKSSDGMVDVPFNEIFYIVADGVYCNIHTEKRSYLHRASLTELMNLLPHAEFQRTHRSYIVNRNHIQAKKSDNLIVANELIPVSKSYRNLF</sequence>
<dbReference type="PROSITE" id="PS50930">
    <property type="entry name" value="HTH_LYTTR"/>
    <property type="match status" value="1"/>
</dbReference>
<feature type="domain" description="HTH LytTR-type" evidence="3">
    <location>
        <begin position="126"/>
        <end position="218"/>
    </location>
</feature>
<feature type="modified residue" description="4-aspartylphosphate" evidence="1">
    <location>
        <position position="52"/>
    </location>
</feature>
<dbReference type="Gene3D" id="3.40.50.2300">
    <property type="match status" value="1"/>
</dbReference>
<dbReference type="OrthoDB" id="2962330at2"/>
<proteinExistence type="predicted"/>
<dbReference type="GO" id="GO:0000156">
    <property type="term" value="F:phosphorelay response regulator activity"/>
    <property type="evidence" value="ECO:0007669"/>
    <property type="project" value="InterPro"/>
</dbReference>
<dbReference type="GO" id="GO:0003677">
    <property type="term" value="F:DNA binding"/>
    <property type="evidence" value="ECO:0007669"/>
    <property type="project" value="InterPro"/>
</dbReference>
<dbReference type="AlphaFoldDB" id="A0A5C6V0G3"/>
<evidence type="ECO:0000259" key="3">
    <source>
        <dbReference type="PROSITE" id="PS50930"/>
    </source>
</evidence>
<evidence type="ECO:0000256" key="1">
    <source>
        <dbReference type="PROSITE-ProRule" id="PRU00169"/>
    </source>
</evidence>
<dbReference type="SMART" id="SM00850">
    <property type="entry name" value="LytTR"/>
    <property type="match status" value="1"/>
</dbReference>
<accession>A0A5C6V0G3</accession>
<evidence type="ECO:0000313" key="4">
    <source>
        <dbReference type="EMBL" id="TXC78669.1"/>
    </source>
</evidence>
<evidence type="ECO:0000259" key="2">
    <source>
        <dbReference type="PROSITE" id="PS50110"/>
    </source>
</evidence>
<dbReference type="Proteomes" id="UP000321168">
    <property type="component" value="Unassembled WGS sequence"/>
</dbReference>
<dbReference type="InterPro" id="IPR001789">
    <property type="entry name" value="Sig_transdc_resp-reg_receiver"/>
</dbReference>
<dbReference type="InterPro" id="IPR007492">
    <property type="entry name" value="LytTR_DNA-bd_dom"/>
</dbReference>
<dbReference type="Pfam" id="PF04397">
    <property type="entry name" value="LytTR"/>
    <property type="match status" value="1"/>
</dbReference>
<dbReference type="PROSITE" id="PS50110">
    <property type="entry name" value="RESPONSE_REGULATORY"/>
    <property type="match status" value="1"/>
</dbReference>
<dbReference type="SUPFAM" id="SSF52172">
    <property type="entry name" value="CheY-like"/>
    <property type="match status" value="1"/>
</dbReference>